<proteinExistence type="predicted"/>
<dbReference type="EMBL" id="JAUSVY010000007">
    <property type="protein sequence ID" value="MDQ0506416.1"/>
    <property type="molecule type" value="Genomic_DNA"/>
</dbReference>
<dbReference type="Proteomes" id="UP001241747">
    <property type="component" value="Unassembled WGS sequence"/>
</dbReference>
<gene>
    <name evidence="1" type="ORF">QOZ94_003225</name>
</gene>
<reference evidence="1 2" key="1">
    <citation type="submission" date="2023-07" db="EMBL/GenBank/DDBJ databases">
        <title>Genomic Encyclopedia of Type Strains, Phase IV (KMG-IV): sequencing the most valuable type-strain genomes for metagenomic binning, comparative biology and taxonomic classification.</title>
        <authorList>
            <person name="Goeker M."/>
        </authorList>
    </citation>
    <scope>NUCLEOTIDE SEQUENCE [LARGE SCALE GENOMIC DNA]</scope>
    <source>
        <strain evidence="1 2">DSM 3770</strain>
    </source>
</reference>
<organism evidence="1 2">
    <name type="scientific">Xanthobacter agilis</name>
    <dbReference type="NCBI Taxonomy" id="47492"/>
    <lineage>
        <taxon>Bacteria</taxon>
        <taxon>Pseudomonadati</taxon>
        <taxon>Pseudomonadota</taxon>
        <taxon>Alphaproteobacteria</taxon>
        <taxon>Hyphomicrobiales</taxon>
        <taxon>Xanthobacteraceae</taxon>
        <taxon>Xanthobacter</taxon>
    </lineage>
</organism>
<sequence length="70" mass="7564">MTKSSGTAAKQIMRSIRHRAFLAQRFAAKGQMATISHVPQTGYHAFPAKVLDANTRALIDAALAAKPKEN</sequence>
<name>A0ABU0LGY8_XANAG</name>
<accession>A0ABU0LGY8</accession>
<keyword evidence="2" id="KW-1185">Reference proteome</keyword>
<protein>
    <submittedName>
        <fullName evidence="1">Uncharacterized protein</fullName>
    </submittedName>
</protein>
<evidence type="ECO:0000313" key="1">
    <source>
        <dbReference type="EMBL" id="MDQ0506416.1"/>
    </source>
</evidence>
<evidence type="ECO:0000313" key="2">
    <source>
        <dbReference type="Proteomes" id="UP001241747"/>
    </source>
</evidence>
<dbReference type="RefSeq" id="WP_237346610.1">
    <property type="nucleotide sequence ID" value="NZ_JABWGX010000021.1"/>
</dbReference>
<comment type="caution">
    <text evidence="1">The sequence shown here is derived from an EMBL/GenBank/DDBJ whole genome shotgun (WGS) entry which is preliminary data.</text>
</comment>